<evidence type="ECO:0000313" key="3">
    <source>
        <dbReference type="Proteomes" id="UP000007304"/>
    </source>
</evidence>
<reference evidence="2" key="1">
    <citation type="submission" date="2011-07" db="EMBL/GenBank/DDBJ databases">
        <title>The Genome Sequence of Exophiala (Wangiella) dermatitidis NIH/UT8656.</title>
        <authorList>
            <consortium name="The Broad Institute Genome Sequencing Platform"/>
            <person name="Cuomo C."/>
            <person name="Wang Z."/>
            <person name="Hunicke-Smith S."/>
            <person name="Szanislo P.J."/>
            <person name="Earl A."/>
            <person name="Young S.K."/>
            <person name="Zeng Q."/>
            <person name="Gargeya S."/>
            <person name="Fitzgerald M."/>
            <person name="Haas B."/>
            <person name="Abouelleil A."/>
            <person name="Alvarado L."/>
            <person name="Arachchi H.M."/>
            <person name="Berlin A."/>
            <person name="Brown A."/>
            <person name="Chapman S.B."/>
            <person name="Chen Z."/>
            <person name="Dunbar C."/>
            <person name="Freedman E."/>
            <person name="Gearin G."/>
            <person name="Gellesch M."/>
            <person name="Goldberg J."/>
            <person name="Griggs A."/>
            <person name="Gujja S."/>
            <person name="Heiman D."/>
            <person name="Howarth C."/>
            <person name="Larson L."/>
            <person name="Lui A."/>
            <person name="MacDonald P.J.P."/>
            <person name="Montmayeur A."/>
            <person name="Murphy C."/>
            <person name="Neiman D."/>
            <person name="Pearson M."/>
            <person name="Priest M."/>
            <person name="Roberts A."/>
            <person name="Saif S."/>
            <person name="Shea T."/>
            <person name="Shenoy N."/>
            <person name="Sisk P."/>
            <person name="Stolte C."/>
            <person name="Sykes S."/>
            <person name="Wortman J."/>
            <person name="Nusbaum C."/>
            <person name="Birren B."/>
        </authorList>
    </citation>
    <scope>NUCLEOTIDE SEQUENCE</scope>
    <source>
        <strain evidence="2">NIH/UT8656</strain>
    </source>
</reference>
<dbReference type="OrthoDB" id="2932980at2759"/>
<dbReference type="VEuPathDB" id="FungiDB:HMPREF1120_01016"/>
<dbReference type="RefSeq" id="XP_009153270.1">
    <property type="nucleotide sequence ID" value="XM_009155022.1"/>
</dbReference>
<dbReference type="eggNOG" id="ENOG502SKYK">
    <property type="taxonomic scope" value="Eukaryota"/>
</dbReference>
<dbReference type="PANTHER" id="PTHR10672">
    <property type="entry name" value="ADDUCIN"/>
    <property type="match status" value="1"/>
</dbReference>
<dbReference type="Proteomes" id="UP000007304">
    <property type="component" value="Unassembled WGS sequence"/>
</dbReference>
<dbReference type="GeneID" id="20305655"/>
<dbReference type="STRING" id="858893.H6BL61"/>
<organism evidence="2 3">
    <name type="scientific">Exophiala dermatitidis (strain ATCC 34100 / CBS 525.76 / NIH/UT8656)</name>
    <name type="common">Black yeast</name>
    <name type="synonym">Wangiella dermatitidis</name>
    <dbReference type="NCBI Taxonomy" id="858893"/>
    <lineage>
        <taxon>Eukaryota</taxon>
        <taxon>Fungi</taxon>
        <taxon>Dikarya</taxon>
        <taxon>Ascomycota</taxon>
        <taxon>Pezizomycotina</taxon>
        <taxon>Eurotiomycetes</taxon>
        <taxon>Chaetothyriomycetidae</taxon>
        <taxon>Chaetothyriales</taxon>
        <taxon>Herpotrichiellaceae</taxon>
        <taxon>Exophiala</taxon>
    </lineage>
</organism>
<dbReference type="SMART" id="SM01007">
    <property type="entry name" value="Aldolase_II"/>
    <property type="match status" value="1"/>
</dbReference>
<dbReference type="OMA" id="VTDFAYY"/>
<dbReference type="InParanoid" id="H6BL61"/>
<dbReference type="PANTHER" id="PTHR10672:SF41">
    <property type="entry name" value="CLASS II ALDOLASE_ADDUCIN DOMAIN PROTEIN (AFU_ORTHOLOGUE AFUA_3G01330)"/>
    <property type="match status" value="1"/>
</dbReference>
<accession>H6BL61</accession>
<dbReference type="GO" id="GO:0005856">
    <property type="term" value="C:cytoskeleton"/>
    <property type="evidence" value="ECO:0007669"/>
    <property type="project" value="TreeGrafter"/>
</dbReference>
<name>H6BL61_EXODN</name>
<dbReference type="Gene3D" id="3.40.225.10">
    <property type="entry name" value="Class II aldolase/adducin N-terminal domain"/>
    <property type="match status" value="1"/>
</dbReference>
<keyword evidence="3" id="KW-1185">Reference proteome</keyword>
<dbReference type="InterPro" id="IPR036409">
    <property type="entry name" value="Aldolase_II/adducin_N_sf"/>
</dbReference>
<sequence>MVALTADKQQLLRDFISGSHILHYHGVLDAYGHLSVRNPTASDRFIMPRNLAPALLASEADLVEYHVADAEPVDPSAPNGYVERYIHSEIYKRYPGVNSVIHSHASEVIPYTISEVPLKPCYHMAGFLEADTRNMLICNIPLGVALASSFSGSGAAAAAAAAAATSEPDHCAVLMRGHGFTVCGRSIQESVLRAVYTKENAAIQTNALLTHAAHYRNSSSGSAVSDIAYLRPEEIEATTEMTRWSFMRPWKLWVREVEAAGLYVNNI</sequence>
<dbReference type="InterPro" id="IPR001303">
    <property type="entry name" value="Aldolase_II/adducin_N"/>
</dbReference>
<dbReference type="EMBL" id="JH226130">
    <property type="protein sequence ID" value="EHY52809.1"/>
    <property type="molecule type" value="Genomic_DNA"/>
</dbReference>
<evidence type="ECO:0000313" key="2">
    <source>
        <dbReference type="EMBL" id="EHY52809.1"/>
    </source>
</evidence>
<dbReference type="GO" id="GO:0051015">
    <property type="term" value="F:actin filament binding"/>
    <property type="evidence" value="ECO:0007669"/>
    <property type="project" value="TreeGrafter"/>
</dbReference>
<dbReference type="HOGENOM" id="CLU_006033_2_2_1"/>
<dbReference type="SUPFAM" id="SSF53639">
    <property type="entry name" value="AraD/HMP-PK domain-like"/>
    <property type="match status" value="1"/>
</dbReference>
<dbReference type="AlphaFoldDB" id="H6BL61"/>
<evidence type="ECO:0000259" key="1">
    <source>
        <dbReference type="SMART" id="SM01007"/>
    </source>
</evidence>
<feature type="domain" description="Class II aldolase/adducin N-terminal" evidence="1">
    <location>
        <begin position="13"/>
        <end position="205"/>
    </location>
</feature>
<protein>
    <recommendedName>
        <fullName evidence="1">Class II aldolase/adducin N-terminal domain-containing protein</fullName>
    </recommendedName>
</protein>
<dbReference type="InterPro" id="IPR051017">
    <property type="entry name" value="Aldolase-II_Adducin_sf"/>
</dbReference>
<gene>
    <name evidence="2" type="ORF">HMPREF1120_01016</name>
</gene>
<proteinExistence type="predicted"/>
<dbReference type="Pfam" id="PF00596">
    <property type="entry name" value="Aldolase_II"/>
    <property type="match status" value="1"/>
</dbReference>